<dbReference type="InterPro" id="IPR020556">
    <property type="entry name" value="Amidase_CS"/>
</dbReference>
<dbReference type="InterPro" id="IPR023631">
    <property type="entry name" value="Amidase_dom"/>
</dbReference>
<dbReference type="EMBL" id="JAAXOP010000021">
    <property type="protein sequence ID" value="NKY53851.1"/>
    <property type="molecule type" value="Genomic_DNA"/>
</dbReference>
<proteinExistence type="inferred from homology"/>
<name>A0A846Y7X8_9NOCA</name>
<gene>
    <name evidence="5" type="ORF">HGA08_27010</name>
</gene>
<comment type="similarity">
    <text evidence="2">Belongs to the amidase family.</text>
</comment>
<evidence type="ECO:0000313" key="6">
    <source>
        <dbReference type="Proteomes" id="UP000565711"/>
    </source>
</evidence>
<accession>A0A846Y7X8</accession>
<organism evidence="5 6">
    <name type="scientific">Nocardia vermiculata</name>
    <dbReference type="NCBI Taxonomy" id="257274"/>
    <lineage>
        <taxon>Bacteria</taxon>
        <taxon>Bacillati</taxon>
        <taxon>Actinomycetota</taxon>
        <taxon>Actinomycetes</taxon>
        <taxon>Mycobacteriales</taxon>
        <taxon>Nocardiaceae</taxon>
        <taxon>Nocardia</taxon>
    </lineage>
</organism>
<evidence type="ECO:0000259" key="4">
    <source>
        <dbReference type="Pfam" id="PF01425"/>
    </source>
</evidence>
<comment type="catalytic activity">
    <reaction evidence="1">
        <text>a monocarboxylic acid amide + H2O = a monocarboxylate + NH4(+)</text>
        <dbReference type="Rhea" id="RHEA:12020"/>
        <dbReference type="ChEBI" id="CHEBI:15377"/>
        <dbReference type="ChEBI" id="CHEBI:28938"/>
        <dbReference type="ChEBI" id="CHEBI:35757"/>
        <dbReference type="ChEBI" id="CHEBI:83628"/>
        <dbReference type="EC" id="3.5.1.4"/>
    </reaction>
</comment>
<dbReference type="GO" id="GO:0004040">
    <property type="term" value="F:amidase activity"/>
    <property type="evidence" value="ECO:0007669"/>
    <property type="project" value="UniProtKB-EC"/>
</dbReference>
<dbReference type="Pfam" id="PF01425">
    <property type="entry name" value="Amidase"/>
    <property type="match status" value="1"/>
</dbReference>
<dbReference type="Gene3D" id="3.90.1300.10">
    <property type="entry name" value="Amidase signature (AS) domain"/>
    <property type="match status" value="1"/>
</dbReference>
<dbReference type="PROSITE" id="PS00571">
    <property type="entry name" value="AMIDASES"/>
    <property type="match status" value="1"/>
</dbReference>
<evidence type="ECO:0000313" key="5">
    <source>
        <dbReference type="EMBL" id="NKY53851.1"/>
    </source>
</evidence>
<dbReference type="InterPro" id="IPR036928">
    <property type="entry name" value="AS_sf"/>
</dbReference>
<dbReference type="AlphaFoldDB" id="A0A846Y7X8"/>
<keyword evidence="6" id="KW-1185">Reference proteome</keyword>
<dbReference type="RefSeq" id="WP_067879667.1">
    <property type="nucleotide sequence ID" value="NZ_JAAXOP010000021.1"/>
</dbReference>
<dbReference type="PANTHER" id="PTHR11895:SF7">
    <property type="entry name" value="GLUTAMYL-TRNA(GLN) AMIDOTRANSFERASE SUBUNIT A, MITOCHONDRIAL"/>
    <property type="match status" value="1"/>
</dbReference>
<dbReference type="InterPro" id="IPR000120">
    <property type="entry name" value="Amidase"/>
</dbReference>
<comment type="caution">
    <text evidence="5">The sequence shown here is derived from an EMBL/GenBank/DDBJ whole genome shotgun (WGS) entry which is preliminary data.</text>
</comment>
<evidence type="ECO:0000256" key="1">
    <source>
        <dbReference type="ARBA" id="ARBA00001311"/>
    </source>
</evidence>
<dbReference type="PANTHER" id="PTHR11895">
    <property type="entry name" value="TRANSAMIDASE"/>
    <property type="match status" value="1"/>
</dbReference>
<protein>
    <recommendedName>
        <fullName evidence="3">amidase</fullName>
        <ecNumber evidence="3">3.5.1.4</ecNumber>
    </recommendedName>
</protein>
<sequence>MRDLFDNNDMTGLAAAIETGEVSAAEVVEFSLQRMQERNPAINAVIADRAEEARTEVAAGVPAGPLHGVPFVIKDLHMNVAGMASTNGSRLFADVVAGADSELVQRYRRAGLVIVGKTNSPEFGLNASTEPTLFGPTRNPRRLTHSVGGSSGGSAAAVAAGIVPGGQASDGGGSIRIPSSACGLVGLKPSRGRVPAHPEKNLLAAPMSVNHAVTRSVRDTALLLDIGAGAVPGDPYVIAPPAKRYVDVVGTDPGRLRIGIATVLPSGVPVHPDCAAATREVAGTLAGLGHEMVDRAPDFPFEQIISGLQYLMAVPVAVEINARLTALGRPLRDDDLEPMTRVIYERANQNSAGEYVEALRDLERAATTLGGYFTDHDLLLTPTLGTVVPPLGLLDTNDPASIWEHGMTFSGMTSPFNVTGQPAISLPLGTDSSGMPIGIQLVAAFGREDLLLQVAAQLEQARPWTTTPIEPAVTD</sequence>
<dbReference type="SUPFAM" id="SSF75304">
    <property type="entry name" value="Amidase signature (AS) enzymes"/>
    <property type="match status" value="1"/>
</dbReference>
<feature type="domain" description="Amidase" evidence="4">
    <location>
        <begin position="26"/>
        <end position="452"/>
    </location>
</feature>
<dbReference type="EC" id="3.5.1.4" evidence="3"/>
<reference evidence="5 6" key="1">
    <citation type="submission" date="2020-04" db="EMBL/GenBank/DDBJ databases">
        <title>MicrobeNet Type strains.</title>
        <authorList>
            <person name="Nicholson A.C."/>
        </authorList>
    </citation>
    <scope>NUCLEOTIDE SEQUENCE [LARGE SCALE GENOMIC DNA]</scope>
    <source>
        <strain evidence="5 6">JCM 12354</strain>
    </source>
</reference>
<evidence type="ECO:0000256" key="3">
    <source>
        <dbReference type="ARBA" id="ARBA00012922"/>
    </source>
</evidence>
<evidence type="ECO:0000256" key="2">
    <source>
        <dbReference type="ARBA" id="ARBA00009199"/>
    </source>
</evidence>
<dbReference type="Proteomes" id="UP000565711">
    <property type="component" value="Unassembled WGS sequence"/>
</dbReference>